<evidence type="ECO:0000256" key="4">
    <source>
        <dbReference type="ARBA" id="ARBA00022833"/>
    </source>
</evidence>
<sequence>MQSMQEEMGKNITRLQKHINTCTLRNLNKTSNANKRQKVLNLTSQKQIELESLLARAFYTSGVSFNVIENINFQAFFKKACPSFNIPSHRTFSNSLLDKEYTNLQVVIQNTLDETPYHCLVSDGWSNINKSPIINYMITTPDLIFYKSVCTKEEHHTTENIAKGIENIMLKINIDKFVCVITDNANNMKAAWNILKNKYSNKIFLRCWAYGINLWIKNILKNGWALRILKKNQRISFVFLWTSTFECFDYVLQTQAAIYTILTEDSIELDENIKAIIIDYIFWADLKRLYDFLELFINFIYQLEIELRDSTLQTARNQCVNFLYNPAIIVVYILDPRYRGKDLDLQIRADIINNEVIRIAGVDNESQLGRSVLINNSQEISVNLDNQELDINTDNDKNEELNEDFTDFSNWLLNIFNNRGD</sequence>
<keyword evidence="5" id="KW-0539">Nucleus</keyword>
<dbReference type="InterPro" id="IPR012337">
    <property type="entry name" value="RNaseH-like_sf"/>
</dbReference>
<keyword evidence="8" id="KW-1185">Reference proteome</keyword>
<reference evidence="7" key="1">
    <citation type="submission" date="2021-06" db="EMBL/GenBank/DDBJ databases">
        <authorList>
            <person name="Kallberg Y."/>
            <person name="Tangrot J."/>
            <person name="Rosling A."/>
        </authorList>
    </citation>
    <scope>NUCLEOTIDE SEQUENCE</scope>
    <source>
        <strain evidence="7">MA453B</strain>
    </source>
</reference>
<protein>
    <submittedName>
        <fullName evidence="7">5893_t:CDS:1</fullName>
    </submittedName>
</protein>
<evidence type="ECO:0000313" key="8">
    <source>
        <dbReference type="Proteomes" id="UP000789405"/>
    </source>
</evidence>
<dbReference type="PANTHER" id="PTHR46481">
    <property type="entry name" value="ZINC FINGER BED DOMAIN-CONTAINING PROTEIN 4"/>
    <property type="match status" value="1"/>
</dbReference>
<comment type="caution">
    <text evidence="7">The sequence shown here is derived from an EMBL/GenBank/DDBJ whole genome shotgun (WGS) entry which is preliminary data.</text>
</comment>
<feature type="domain" description="DUF659" evidence="6">
    <location>
        <begin position="87"/>
        <end position="235"/>
    </location>
</feature>
<evidence type="ECO:0000256" key="5">
    <source>
        <dbReference type="ARBA" id="ARBA00023242"/>
    </source>
</evidence>
<evidence type="ECO:0000256" key="3">
    <source>
        <dbReference type="ARBA" id="ARBA00022771"/>
    </source>
</evidence>
<evidence type="ECO:0000256" key="2">
    <source>
        <dbReference type="ARBA" id="ARBA00022723"/>
    </source>
</evidence>
<accession>A0A9N9I9L9</accession>
<gene>
    <name evidence="7" type="ORF">DERYTH_LOCUS14755</name>
</gene>
<proteinExistence type="predicted"/>
<dbReference type="SUPFAM" id="SSF53098">
    <property type="entry name" value="Ribonuclease H-like"/>
    <property type="match status" value="1"/>
</dbReference>
<evidence type="ECO:0000256" key="1">
    <source>
        <dbReference type="ARBA" id="ARBA00004123"/>
    </source>
</evidence>
<dbReference type="OrthoDB" id="2439304at2759"/>
<dbReference type="Pfam" id="PF04937">
    <property type="entry name" value="DUF659"/>
    <property type="match status" value="1"/>
</dbReference>
<dbReference type="GO" id="GO:0008270">
    <property type="term" value="F:zinc ion binding"/>
    <property type="evidence" value="ECO:0007669"/>
    <property type="project" value="UniProtKB-KW"/>
</dbReference>
<dbReference type="InterPro" id="IPR052035">
    <property type="entry name" value="ZnF_BED_domain_contain"/>
</dbReference>
<evidence type="ECO:0000313" key="7">
    <source>
        <dbReference type="EMBL" id="CAG8726442.1"/>
    </source>
</evidence>
<dbReference type="GO" id="GO:0005634">
    <property type="term" value="C:nucleus"/>
    <property type="evidence" value="ECO:0007669"/>
    <property type="project" value="UniProtKB-SubCell"/>
</dbReference>
<comment type="subcellular location">
    <subcellularLocation>
        <location evidence="1">Nucleus</location>
    </subcellularLocation>
</comment>
<evidence type="ECO:0000259" key="6">
    <source>
        <dbReference type="Pfam" id="PF04937"/>
    </source>
</evidence>
<organism evidence="7 8">
    <name type="scientific">Dentiscutata erythropus</name>
    <dbReference type="NCBI Taxonomy" id="1348616"/>
    <lineage>
        <taxon>Eukaryota</taxon>
        <taxon>Fungi</taxon>
        <taxon>Fungi incertae sedis</taxon>
        <taxon>Mucoromycota</taxon>
        <taxon>Glomeromycotina</taxon>
        <taxon>Glomeromycetes</taxon>
        <taxon>Diversisporales</taxon>
        <taxon>Gigasporaceae</taxon>
        <taxon>Dentiscutata</taxon>
    </lineage>
</organism>
<dbReference type="Proteomes" id="UP000789405">
    <property type="component" value="Unassembled WGS sequence"/>
</dbReference>
<keyword evidence="4" id="KW-0862">Zinc</keyword>
<dbReference type="AlphaFoldDB" id="A0A9N9I9L9"/>
<name>A0A9N9I9L9_9GLOM</name>
<dbReference type="EMBL" id="CAJVPY010011359">
    <property type="protein sequence ID" value="CAG8726442.1"/>
    <property type="molecule type" value="Genomic_DNA"/>
</dbReference>
<dbReference type="PANTHER" id="PTHR46481:SF10">
    <property type="entry name" value="ZINC FINGER BED DOMAIN-CONTAINING PROTEIN 39"/>
    <property type="match status" value="1"/>
</dbReference>
<dbReference type="InterPro" id="IPR007021">
    <property type="entry name" value="DUF659"/>
</dbReference>
<keyword evidence="3" id="KW-0863">Zinc-finger</keyword>
<keyword evidence="2" id="KW-0479">Metal-binding</keyword>